<evidence type="ECO:0008006" key="3">
    <source>
        <dbReference type="Google" id="ProtNLM"/>
    </source>
</evidence>
<keyword evidence="1" id="KW-0732">Signal</keyword>
<organism evidence="2">
    <name type="scientific">Timema monikensis</name>
    <dbReference type="NCBI Taxonomy" id="170555"/>
    <lineage>
        <taxon>Eukaryota</taxon>
        <taxon>Metazoa</taxon>
        <taxon>Ecdysozoa</taxon>
        <taxon>Arthropoda</taxon>
        <taxon>Hexapoda</taxon>
        <taxon>Insecta</taxon>
        <taxon>Pterygota</taxon>
        <taxon>Neoptera</taxon>
        <taxon>Polyneoptera</taxon>
        <taxon>Phasmatodea</taxon>
        <taxon>Timematodea</taxon>
        <taxon>Timematoidea</taxon>
        <taxon>Timematidae</taxon>
        <taxon>Timema</taxon>
    </lineage>
</organism>
<feature type="chain" id="PRO_5031402922" description="Secreted protein" evidence="1">
    <location>
        <begin position="20"/>
        <end position="105"/>
    </location>
</feature>
<protein>
    <recommendedName>
        <fullName evidence="3">Secreted protein</fullName>
    </recommendedName>
</protein>
<dbReference type="EMBL" id="OB796877">
    <property type="protein sequence ID" value="CAD7433885.1"/>
    <property type="molecule type" value="Genomic_DNA"/>
</dbReference>
<name>A0A7R9HTJ7_9NEOP</name>
<sequence length="105" mass="11934">MKAILAGVLSLCAVAVVHWITHEECCASRDVLRHRPVADTRGRGELVPSKISRLTFYTIFSTSLQSSRNAVTWTELYQGESVTDGVYNRREIWQGDMTGRYDREI</sequence>
<feature type="signal peptide" evidence="1">
    <location>
        <begin position="1"/>
        <end position="19"/>
    </location>
</feature>
<dbReference type="AlphaFoldDB" id="A0A7R9HTJ7"/>
<proteinExistence type="predicted"/>
<accession>A0A7R9HTJ7</accession>
<evidence type="ECO:0000256" key="1">
    <source>
        <dbReference type="SAM" id="SignalP"/>
    </source>
</evidence>
<reference evidence="2" key="1">
    <citation type="submission" date="2020-11" db="EMBL/GenBank/DDBJ databases">
        <authorList>
            <person name="Tran Van P."/>
        </authorList>
    </citation>
    <scope>NUCLEOTIDE SEQUENCE</scope>
</reference>
<evidence type="ECO:0000313" key="2">
    <source>
        <dbReference type="EMBL" id="CAD7433885.1"/>
    </source>
</evidence>
<gene>
    <name evidence="2" type="ORF">TMSB3V08_LOCUS10549</name>
</gene>